<dbReference type="SUPFAM" id="SSF69360">
    <property type="entry name" value="Cell wall binding repeat"/>
    <property type="match status" value="1"/>
</dbReference>
<reference evidence="4 5" key="1">
    <citation type="submission" date="2011-08" db="EMBL/GenBank/DDBJ databases">
        <title>The Genome Sequence of Clostridium hathewayi WAL-18680.</title>
        <authorList>
            <consortium name="The Broad Institute Genome Sequencing Platform"/>
            <person name="Earl A."/>
            <person name="Ward D."/>
            <person name="Feldgarden M."/>
            <person name="Gevers D."/>
            <person name="Finegold S.M."/>
            <person name="Summanen P.H."/>
            <person name="Molitoris D.R."/>
            <person name="Song M."/>
            <person name="Daigneault M."/>
            <person name="Allen-Vercoe E."/>
            <person name="Young S.K."/>
            <person name="Zeng Q."/>
            <person name="Gargeya S."/>
            <person name="Fitzgerald M."/>
            <person name="Haas B."/>
            <person name="Abouelleil A."/>
            <person name="Alvarado L."/>
            <person name="Arachchi H.M."/>
            <person name="Berlin A."/>
            <person name="Brown A."/>
            <person name="Chapman S.B."/>
            <person name="Chen Z."/>
            <person name="Dunbar C."/>
            <person name="Freedman E."/>
            <person name="Gearin G."/>
            <person name="Gellesch M."/>
            <person name="Goldberg J."/>
            <person name="Griggs A."/>
            <person name="Gujja S."/>
            <person name="Heiman D."/>
            <person name="Howarth C."/>
            <person name="Larson L."/>
            <person name="Lui A."/>
            <person name="MacDonald P.J.P."/>
            <person name="Montmayeur A."/>
            <person name="Murphy C."/>
            <person name="Neiman D."/>
            <person name="Pearson M."/>
            <person name="Priest M."/>
            <person name="Roberts A."/>
            <person name="Saif S."/>
            <person name="Shea T."/>
            <person name="Shenoy N."/>
            <person name="Sisk P."/>
            <person name="Stolte C."/>
            <person name="Sykes S."/>
            <person name="Wortman J."/>
            <person name="Nusbaum C."/>
            <person name="Birren B."/>
        </authorList>
    </citation>
    <scope>NUCLEOTIDE SEQUENCE [LARGE SCALE GENOMIC DNA]</scope>
    <source>
        <strain evidence="4 5">WAL-18680</strain>
    </source>
</reference>
<dbReference type="Pfam" id="PF01473">
    <property type="entry name" value="Choline_bind_1"/>
    <property type="match status" value="2"/>
</dbReference>
<dbReference type="SUPFAM" id="SSF51445">
    <property type="entry name" value="(Trans)glycosidases"/>
    <property type="match status" value="1"/>
</dbReference>
<evidence type="ECO:0000256" key="1">
    <source>
        <dbReference type="ARBA" id="ARBA00010646"/>
    </source>
</evidence>
<keyword evidence="3" id="KW-0732">Signal</keyword>
<dbReference type="PANTHER" id="PTHR34135">
    <property type="entry name" value="LYSOZYME"/>
    <property type="match status" value="1"/>
</dbReference>
<sequence>MRRWVAACLAGVMIMGSVTSAQAAEPWALEDGVFMASDGKTIIDGALEKGISISKYQNRAGDINWKKLASQDITFAMIRLGDADEKDPFFDINMESADSHRLKMGVVYSSKALTKEKIKAEAAYVLDEIRTYSVSYPVALDVDSQYMISKGLEKQEIVEVVNAFCKVIEDAGYSTVIYGDYETLTKSLDNALIPYNIWYVRYGVGNKFKHRTMWQCTDSAKVDGIPGFVCLEFCFADYTKLFPGTGWRKINGIWYYYEEYQLVKNTSIEIDGKTYRFNKNGEIISKK</sequence>
<dbReference type="InterPro" id="IPR018337">
    <property type="entry name" value="Cell_wall/Cho-bd_repeat"/>
</dbReference>
<keyword evidence="5" id="KW-1185">Reference proteome</keyword>
<evidence type="ECO:0008006" key="6">
    <source>
        <dbReference type="Google" id="ProtNLM"/>
    </source>
</evidence>
<dbReference type="Gene3D" id="3.20.20.80">
    <property type="entry name" value="Glycosidases"/>
    <property type="match status" value="1"/>
</dbReference>
<dbReference type="Gene3D" id="2.10.270.10">
    <property type="entry name" value="Cholin Binding"/>
    <property type="match status" value="1"/>
</dbReference>
<dbReference type="InterPro" id="IPR017853">
    <property type="entry name" value="GH"/>
</dbReference>
<evidence type="ECO:0000313" key="4">
    <source>
        <dbReference type="EMBL" id="EHI60015.1"/>
    </source>
</evidence>
<accession>G5IES2</accession>
<dbReference type="Pfam" id="PF01183">
    <property type="entry name" value="Glyco_hydro_25"/>
    <property type="match status" value="1"/>
</dbReference>
<evidence type="ECO:0000256" key="3">
    <source>
        <dbReference type="SAM" id="SignalP"/>
    </source>
</evidence>
<keyword evidence="2" id="KW-0677">Repeat</keyword>
<dbReference type="PANTHER" id="PTHR34135:SF2">
    <property type="entry name" value="LYSOZYME"/>
    <property type="match status" value="1"/>
</dbReference>
<dbReference type="GO" id="GO:0016052">
    <property type="term" value="P:carbohydrate catabolic process"/>
    <property type="evidence" value="ECO:0007669"/>
    <property type="project" value="TreeGrafter"/>
</dbReference>
<dbReference type="HOGENOM" id="CLU_023907_2_0_9"/>
<evidence type="ECO:0000313" key="5">
    <source>
        <dbReference type="Proteomes" id="UP000005384"/>
    </source>
</evidence>
<dbReference type="EMBL" id="ADLN01000038">
    <property type="protein sequence ID" value="EHI60015.1"/>
    <property type="molecule type" value="Genomic_DNA"/>
</dbReference>
<dbReference type="Proteomes" id="UP000005384">
    <property type="component" value="Unassembled WGS sequence"/>
</dbReference>
<gene>
    <name evidence="4" type="ORF">HMPREF9473_01999</name>
</gene>
<organism evidence="4 5">
    <name type="scientific">Hungatella hathewayi WAL-18680</name>
    <dbReference type="NCBI Taxonomy" id="742737"/>
    <lineage>
        <taxon>Bacteria</taxon>
        <taxon>Bacillati</taxon>
        <taxon>Bacillota</taxon>
        <taxon>Clostridia</taxon>
        <taxon>Lachnospirales</taxon>
        <taxon>Lachnospiraceae</taxon>
        <taxon>Hungatella</taxon>
    </lineage>
</organism>
<evidence type="ECO:0000256" key="2">
    <source>
        <dbReference type="ARBA" id="ARBA00022737"/>
    </source>
</evidence>
<protein>
    <recommendedName>
        <fullName evidence="6">Glycoside hydrolase</fullName>
    </recommendedName>
</protein>
<dbReference type="InterPro" id="IPR002053">
    <property type="entry name" value="Glyco_hydro_25"/>
</dbReference>
<comment type="similarity">
    <text evidence="1">Belongs to the glycosyl hydrolase 25 family.</text>
</comment>
<dbReference type="PROSITE" id="PS51904">
    <property type="entry name" value="GLYCOSYL_HYDROL_F25_2"/>
    <property type="match status" value="1"/>
</dbReference>
<dbReference type="GO" id="GO:0003796">
    <property type="term" value="F:lysozyme activity"/>
    <property type="evidence" value="ECO:0007669"/>
    <property type="project" value="InterPro"/>
</dbReference>
<dbReference type="GO" id="GO:0009253">
    <property type="term" value="P:peptidoglycan catabolic process"/>
    <property type="evidence" value="ECO:0007669"/>
    <property type="project" value="InterPro"/>
</dbReference>
<comment type="caution">
    <text evidence="4">The sequence shown here is derived from an EMBL/GenBank/DDBJ whole genome shotgun (WGS) entry which is preliminary data.</text>
</comment>
<dbReference type="AlphaFoldDB" id="G5IES2"/>
<feature type="chain" id="PRO_5003478589" description="Glycoside hydrolase" evidence="3">
    <location>
        <begin position="24"/>
        <end position="287"/>
    </location>
</feature>
<proteinExistence type="inferred from homology"/>
<name>G5IES2_9FIRM</name>
<dbReference type="GO" id="GO:0016998">
    <property type="term" value="P:cell wall macromolecule catabolic process"/>
    <property type="evidence" value="ECO:0007669"/>
    <property type="project" value="InterPro"/>
</dbReference>
<dbReference type="PATRIC" id="fig|742737.3.peg.2023"/>
<feature type="signal peptide" evidence="3">
    <location>
        <begin position="1"/>
        <end position="23"/>
    </location>
</feature>
<dbReference type="RefSeq" id="WP_006779979.1">
    <property type="nucleotide sequence ID" value="NZ_CP040506.1"/>
</dbReference>